<accession>A0A8D5CXH9</accession>
<evidence type="ECO:0000313" key="1">
    <source>
        <dbReference type="EMBL" id="BCI12819.1"/>
    </source>
</evidence>
<name>A0A8D5CXH9_SALET</name>
<dbReference type="EMBL" id="AP023304">
    <property type="protein sequence ID" value="BCI12819.1"/>
    <property type="molecule type" value="Genomic_DNA"/>
</dbReference>
<gene>
    <name evidence="1" type="ORF">SEL4551_23160</name>
</gene>
<dbReference type="AlphaFoldDB" id="A0A8D5CXH9"/>
<protein>
    <submittedName>
        <fullName evidence="1">Uncharacterized protein</fullName>
    </submittedName>
</protein>
<sequence length="88" mass="10298">MIPTATYRLQFRNGMTFDRAAALVPYLKNLGISHLYASPIFMPHPSLPPPKRQRMVMMSPMRMRLSLLLAGAKDLKDWWLNLKRKVWD</sequence>
<organism evidence="1">
    <name type="scientific">Salmonella enterica subsp. enterica serovar 4,[5],12:i:-</name>
    <dbReference type="NCBI Taxonomy" id="440524"/>
    <lineage>
        <taxon>Bacteria</taxon>
        <taxon>Pseudomonadati</taxon>
        <taxon>Pseudomonadota</taxon>
        <taxon>Gammaproteobacteria</taxon>
        <taxon>Enterobacterales</taxon>
        <taxon>Enterobacteriaceae</taxon>
        <taxon>Salmonella</taxon>
    </lineage>
</organism>
<reference evidence="1" key="1">
    <citation type="submission" date="2020-07" db="EMBL/GenBank/DDBJ databases">
        <title>complete genome sequences of Salmonella enterica subsp. enterica serovar 4,[5],12:i:- str. L-4551.</title>
        <authorList>
            <person name="Sekizuka T."/>
            <person name="Arai N."/>
            <person name="Akiba M."/>
            <person name="Kuroda M."/>
        </authorList>
    </citation>
    <scope>NUCLEOTIDE SEQUENCE</scope>
    <source>
        <strain evidence="1">L-4551</strain>
    </source>
</reference>
<proteinExistence type="predicted"/>